<evidence type="ECO:0000256" key="1">
    <source>
        <dbReference type="ARBA" id="ARBA00000966"/>
    </source>
</evidence>
<dbReference type="Pfam" id="PF00553">
    <property type="entry name" value="CBM_2"/>
    <property type="match status" value="1"/>
</dbReference>
<evidence type="ECO:0000256" key="4">
    <source>
        <dbReference type="ARBA" id="ARBA00022729"/>
    </source>
</evidence>
<comment type="catalytic activity">
    <reaction evidence="1">
        <text>Endohydrolysis of (1-&gt;4)-beta-D-glucosidic linkages in cellulose, lichenin and cereal beta-D-glucans.</text>
        <dbReference type="EC" id="3.2.1.4"/>
    </reaction>
</comment>
<dbReference type="GO" id="GO:0008422">
    <property type="term" value="F:beta-glucosidase activity"/>
    <property type="evidence" value="ECO:0007669"/>
    <property type="project" value="TreeGrafter"/>
</dbReference>
<sequence>MFCGMTRLHTTLRRMRMRAGLVAGAALAMLAAATFLTAVNANAAAGCQVVYTNASQWGGGFVANVSVTNLGDPINGWNLRWTFPSGQAVTNAWNATISPSSGTVTATNMSYNASIPTNGRVEFGFQGSFSGSNTVPASFTLNGTACTGTLNPSNPGSPSSPRPSSPSPSQSSSQPPTQNPRAVVAAMQPGWNLGNTFDATGQGETSWGNPAVTTAQLDAVKAAGFKSIRIPGTWMQYQGAGPSWTIDAAHLARYKEVVDWALARDLYVMINVHHDSWQWINQMPTNQAGVLERFNATWTQLANTFRNSSPKLLFESNNEPQFANGSGEAQYIELNNQLNASFRNIVRASGGNNATRLLVLPTLNTGNEQTKVDGLASAMASYNDPNLVATFHYYGYWPFSVNVAGGYRFDATVQSDLTGAFDRVVNAFNARNIPVILGEYGLLGFDRHTGTIEQGEKLKYFEFFGYHARTRGITTMLWDNGQHLNRNTLQWNDSELFNQIRSSWTTRSGNASSDQVYVSRTGAVTAKSLTLNLNGLTFTGLYQGSTALVQGTDYTVSGSTLTLTQPAVTRLVGSRAYGVNATLSARFSAGVPWRIDVITFDPPVLTSASGTTAAFTIPTQFRGDQLATMEAKYSDGSFAGPHNWTSFKEFDVTFAPNYTGNTIALKPEFFAEVTDGRAVTLTFHFWSGTQLTYTVTKSGSSVTGTA</sequence>
<accession>A0A8J3ZTI5</accession>
<keyword evidence="4 11" id="KW-0732">Signal</keyword>
<dbReference type="GO" id="GO:0009986">
    <property type="term" value="C:cell surface"/>
    <property type="evidence" value="ECO:0007669"/>
    <property type="project" value="TreeGrafter"/>
</dbReference>
<dbReference type="InterPro" id="IPR017853">
    <property type="entry name" value="GH"/>
</dbReference>
<dbReference type="Proteomes" id="UP000635606">
    <property type="component" value="Unassembled WGS sequence"/>
</dbReference>
<dbReference type="InterPro" id="IPR013783">
    <property type="entry name" value="Ig-like_fold"/>
</dbReference>
<evidence type="ECO:0000256" key="6">
    <source>
        <dbReference type="ARBA" id="ARBA00023001"/>
    </source>
</evidence>
<evidence type="ECO:0000256" key="5">
    <source>
        <dbReference type="ARBA" id="ARBA00022801"/>
    </source>
</evidence>
<organism evidence="13 14">
    <name type="scientific">Virgisporangium ochraceum</name>
    <dbReference type="NCBI Taxonomy" id="65505"/>
    <lineage>
        <taxon>Bacteria</taxon>
        <taxon>Bacillati</taxon>
        <taxon>Actinomycetota</taxon>
        <taxon>Actinomycetes</taxon>
        <taxon>Micromonosporales</taxon>
        <taxon>Micromonosporaceae</taxon>
        <taxon>Virgisporangium</taxon>
    </lineage>
</organism>
<evidence type="ECO:0000256" key="11">
    <source>
        <dbReference type="SAM" id="SignalP"/>
    </source>
</evidence>
<protein>
    <recommendedName>
        <fullName evidence="3">cellulase</fullName>
        <ecNumber evidence="3">3.2.1.4</ecNumber>
    </recommendedName>
</protein>
<dbReference type="Pfam" id="PF03442">
    <property type="entry name" value="CBM_X2"/>
    <property type="match status" value="1"/>
</dbReference>
<evidence type="ECO:0000313" key="13">
    <source>
        <dbReference type="EMBL" id="GIJ68115.1"/>
    </source>
</evidence>
<comment type="similarity">
    <text evidence="2">Belongs to the glycosyl hydrolase 5 (cellulase A) family.</text>
</comment>
<keyword evidence="14" id="KW-1185">Reference proteome</keyword>
<dbReference type="InterPro" id="IPR012291">
    <property type="entry name" value="CBM2_carb-bd_dom_sf"/>
</dbReference>
<evidence type="ECO:0000259" key="12">
    <source>
        <dbReference type="PROSITE" id="PS51173"/>
    </source>
</evidence>
<dbReference type="EMBL" id="BOPH01000036">
    <property type="protein sequence ID" value="GIJ68115.1"/>
    <property type="molecule type" value="Genomic_DNA"/>
</dbReference>
<dbReference type="SMART" id="SM00637">
    <property type="entry name" value="CBD_II"/>
    <property type="match status" value="1"/>
</dbReference>
<dbReference type="InterPro" id="IPR050386">
    <property type="entry name" value="Glycosyl_hydrolase_5"/>
</dbReference>
<feature type="signal peptide" evidence="11">
    <location>
        <begin position="1"/>
        <end position="43"/>
    </location>
</feature>
<evidence type="ECO:0000256" key="3">
    <source>
        <dbReference type="ARBA" id="ARBA00012601"/>
    </source>
</evidence>
<feature type="chain" id="PRO_5035314790" description="cellulase" evidence="11">
    <location>
        <begin position="44"/>
        <end position="706"/>
    </location>
</feature>
<dbReference type="Pfam" id="PF00150">
    <property type="entry name" value="Cellulase"/>
    <property type="match status" value="1"/>
</dbReference>
<dbReference type="InterPro" id="IPR008965">
    <property type="entry name" value="CBM2/CBM3_carb-bd_dom_sf"/>
</dbReference>
<keyword evidence="8" id="KW-0326">Glycosidase</keyword>
<evidence type="ECO:0000256" key="10">
    <source>
        <dbReference type="SAM" id="MobiDB-lite"/>
    </source>
</evidence>
<evidence type="ECO:0000313" key="14">
    <source>
        <dbReference type="Proteomes" id="UP000635606"/>
    </source>
</evidence>
<keyword evidence="6" id="KW-0136">Cellulose degradation</keyword>
<dbReference type="AlphaFoldDB" id="A0A8J3ZTI5"/>
<reference evidence="13" key="1">
    <citation type="submission" date="2021-01" db="EMBL/GenBank/DDBJ databases">
        <title>Whole genome shotgun sequence of Virgisporangium ochraceum NBRC 16418.</title>
        <authorList>
            <person name="Komaki H."/>
            <person name="Tamura T."/>
        </authorList>
    </citation>
    <scope>NUCLEOTIDE SEQUENCE</scope>
    <source>
        <strain evidence="13">NBRC 16418</strain>
    </source>
</reference>
<feature type="region of interest" description="Disordered" evidence="10">
    <location>
        <begin position="146"/>
        <end position="181"/>
    </location>
</feature>
<dbReference type="PROSITE" id="PS51173">
    <property type="entry name" value="CBM2"/>
    <property type="match status" value="1"/>
</dbReference>
<dbReference type="GO" id="GO:0030245">
    <property type="term" value="P:cellulose catabolic process"/>
    <property type="evidence" value="ECO:0007669"/>
    <property type="project" value="UniProtKB-KW"/>
</dbReference>
<keyword evidence="5" id="KW-0378">Hydrolase</keyword>
<dbReference type="Pfam" id="PF18448">
    <property type="entry name" value="CBM46"/>
    <property type="match status" value="1"/>
</dbReference>
<dbReference type="SUPFAM" id="SSF49384">
    <property type="entry name" value="Carbohydrate-binding domain"/>
    <property type="match status" value="1"/>
</dbReference>
<dbReference type="Gene3D" id="3.20.20.80">
    <property type="entry name" value="Glycosidases"/>
    <property type="match status" value="1"/>
</dbReference>
<evidence type="ECO:0000256" key="7">
    <source>
        <dbReference type="ARBA" id="ARBA00023277"/>
    </source>
</evidence>
<dbReference type="GO" id="GO:0005576">
    <property type="term" value="C:extracellular region"/>
    <property type="evidence" value="ECO:0007669"/>
    <property type="project" value="TreeGrafter"/>
</dbReference>
<dbReference type="SUPFAM" id="SSF51445">
    <property type="entry name" value="(Trans)glycosidases"/>
    <property type="match status" value="1"/>
</dbReference>
<evidence type="ECO:0000256" key="2">
    <source>
        <dbReference type="ARBA" id="ARBA00005641"/>
    </source>
</evidence>
<evidence type="ECO:0000256" key="8">
    <source>
        <dbReference type="ARBA" id="ARBA00023295"/>
    </source>
</evidence>
<keyword evidence="9" id="KW-0624">Polysaccharide degradation</keyword>
<dbReference type="InterPro" id="IPR014756">
    <property type="entry name" value="Ig_E-set"/>
</dbReference>
<comment type="caution">
    <text evidence="13">The sequence shown here is derived from an EMBL/GenBank/DDBJ whole genome shotgun (WGS) entry which is preliminary data.</text>
</comment>
<dbReference type="InterPro" id="IPR005102">
    <property type="entry name" value="Carbo-bd_X2"/>
</dbReference>
<evidence type="ECO:0000256" key="9">
    <source>
        <dbReference type="ARBA" id="ARBA00023326"/>
    </source>
</evidence>
<dbReference type="SUPFAM" id="SSF81296">
    <property type="entry name" value="E set domains"/>
    <property type="match status" value="1"/>
</dbReference>
<dbReference type="GO" id="GO:0008810">
    <property type="term" value="F:cellulase activity"/>
    <property type="evidence" value="ECO:0007669"/>
    <property type="project" value="UniProtKB-EC"/>
</dbReference>
<dbReference type="PANTHER" id="PTHR31297">
    <property type="entry name" value="GLUCAN ENDO-1,6-BETA-GLUCOSIDASE B"/>
    <property type="match status" value="1"/>
</dbReference>
<feature type="domain" description="CBM2" evidence="12">
    <location>
        <begin position="40"/>
        <end position="149"/>
    </location>
</feature>
<dbReference type="Gene3D" id="2.60.40.290">
    <property type="match status" value="1"/>
</dbReference>
<dbReference type="PANTHER" id="PTHR31297:SF41">
    <property type="entry name" value="ENDOGLUCANASE, PUTATIVE (AFU_ORTHOLOGUE AFUA_5G01830)-RELATED"/>
    <property type="match status" value="1"/>
</dbReference>
<gene>
    <name evidence="13" type="ORF">Voc01_030320</name>
</gene>
<dbReference type="InterPro" id="IPR040946">
    <property type="entry name" value="CBM46"/>
</dbReference>
<dbReference type="InterPro" id="IPR001547">
    <property type="entry name" value="Glyco_hydro_5"/>
</dbReference>
<feature type="compositionally biased region" description="Low complexity" evidence="10">
    <location>
        <begin position="167"/>
        <end position="180"/>
    </location>
</feature>
<keyword evidence="7" id="KW-0119">Carbohydrate metabolism</keyword>
<name>A0A8J3ZTI5_9ACTN</name>
<dbReference type="Gene3D" id="2.60.40.10">
    <property type="entry name" value="Immunoglobulins"/>
    <property type="match status" value="2"/>
</dbReference>
<dbReference type="InterPro" id="IPR001919">
    <property type="entry name" value="CBD2"/>
</dbReference>
<proteinExistence type="inferred from homology"/>
<dbReference type="GO" id="GO:0030247">
    <property type="term" value="F:polysaccharide binding"/>
    <property type="evidence" value="ECO:0007669"/>
    <property type="project" value="UniProtKB-UniRule"/>
</dbReference>
<dbReference type="EC" id="3.2.1.4" evidence="3"/>